<evidence type="ECO:0000256" key="4">
    <source>
        <dbReference type="ARBA" id="ARBA00022490"/>
    </source>
</evidence>
<dbReference type="EC" id="7.4.2.8" evidence="12"/>
<dbReference type="Pfam" id="PF01043">
    <property type="entry name" value="SecA_PP_bind"/>
    <property type="match status" value="1"/>
</dbReference>
<keyword evidence="3 12" id="KW-1003">Cell membrane</keyword>
<dbReference type="CDD" id="cd18803">
    <property type="entry name" value="SF2_C_secA"/>
    <property type="match status" value="1"/>
</dbReference>
<dbReference type="eggNOG" id="COG0653">
    <property type="taxonomic scope" value="Bacteria"/>
</dbReference>
<dbReference type="FunFam" id="1.10.3060.10:FF:000002">
    <property type="entry name" value="Preprotein translocase subunit SecA"/>
    <property type="match status" value="1"/>
</dbReference>
<evidence type="ECO:0000259" key="15">
    <source>
        <dbReference type="PROSITE" id="PS51194"/>
    </source>
</evidence>
<keyword evidence="10 12" id="KW-0472">Membrane</keyword>
<organism evidence="17 18">
    <name type="scientific">Tumebacillus flagellatus</name>
    <dbReference type="NCBI Taxonomy" id="1157490"/>
    <lineage>
        <taxon>Bacteria</taxon>
        <taxon>Bacillati</taxon>
        <taxon>Bacillota</taxon>
        <taxon>Bacilli</taxon>
        <taxon>Bacillales</taxon>
        <taxon>Alicyclobacillaceae</taxon>
        <taxon>Tumebacillus</taxon>
    </lineage>
</organism>
<comment type="subunit">
    <text evidence="12">Monomer and homodimer. Part of the essential Sec protein translocation apparatus which comprises SecA, SecYEG and auxiliary proteins SecDF. Other proteins may also be involved.</text>
</comment>
<dbReference type="InterPro" id="IPR036266">
    <property type="entry name" value="SecA_Wing/Scaffold_sf"/>
</dbReference>
<dbReference type="SMART" id="SM00957">
    <property type="entry name" value="SecA_DEAD"/>
    <property type="match status" value="1"/>
</dbReference>
<evidence type="ECO:0000256" key="13">
    <source>
        <dbReference type="RuleBase" id="RU003874"/>
    </source>
</evidence>
<dbReference type="SUPFAM" id="SSF52540">
    <property type="entry name" value="P-loop containing nucleoside triphosphate hydrolases"/>
    <property type="match status" value="2"/>
</dbReference>
<dbReference type="Proteomes" id="UP000027931">
    <property type="component" value="Unassembled WGS sequence"/>
</dbReference>
<dbReference type="InterPro" id="IPR011130">
    <property type="entry name" value="SecA_preprotein_X-link_dom"/>
</dbReference>
<dbReference type="OrthoDB" id="9805579at2"/>
<sequence>MLGLLKKLVGDSNEREVKRLLKTVERINGLEPTVSALSDDQLRGKTIEFKERFANGESLDAILPEAFAVVREAGKRVLGKRHFDVQLMGGMVLHSGRIAEMRTGEGKTLVATLPSYLNAISGSGVHVITVNDYLARVGFEEMGQIHRFLGLTVGLNISGMDHGSKQAAYAADITYGTNNEFGFDFLRDNMALSLGEMVQRPLNFCIIDEVDSILIDEARTPLIISGQAEKSTELYFRANIFVAGLRNEVDYTHDEKAKSVVLTDQGTKKAERYFGIGNLFDQENMLVNHHINQAMKAHVTMHRDKDYVVQEDQIIIVDEFTGRLMHGRRYSDGLHQALEAKEGVRVQNESKTLATITLQNYFRGYKKLSGMTGTAKTEEEEFRSIYGMDVVTIPTNRPNARLDMPDVIYKNIRGKFNAVVREIIERNKNGQPVLVGTTSIEQSEYLSSLLKQAKVNHQVLNAKHHEKEAAIIALAGQRGAVTIATNMAGRGTDILLGDGVEALGGLHVIGTERHESRRIDNQLRGRAGRQGDKGSSQFFLSLEDDLMRLFGAENIMNVMNRLGLEEDQPIQAGIVSKAIESAQKKVEGNNFDIRKHVLKYDDVMNQQRIVMYKQRREILESSDCREVVQDMYRELVTTAVEQFCPKESIPEDWDIPALIEYAEARFLSEGKINEEELRQYAVQEEMIELFLELADAEYAEREQQLGDQMREFEKVVLLRSVDAKWIDHIDAMDQLRQGIHLRAYGQRDPLMDYKFEGYEMFEEMIHLMREEVTTYLFKSYIGMQAPAAPTMGLQTITIGPGESGKPERSE</sequence>
<dbReference type="GO" id="GO:0017038">
    <property type="term" value="P:protein import"/>
    <property type="evidence" value="ECO:0007669"/>
    <property type="project" value="InterPro"/>
</dbReference>
<dbReference type="SUPFAM" id="SSF81886">
    <property type="entry name" value="Helical scaffold and wing domains of SecA"/>
    <property type="match status" value="1"/>
</dbReference>
<dbReference type="InterPro" id="IPR014001">
    <property type="entry name" value="Helicase_ATP-bd"/>
</dbReference>
<dbReference type="GO" id="GO:0065002">
    <property type="term" value="P:intracellular protein transmembrane transport"/>
    <property type="evidence" value="ECO:0007669"/>
    <property type="project" value="UniProtKB-UniRule"/>
</dbReference>
<proteinExistence type="inferred from homology"/>
<dbReference type="FunFam" id="3.40.50.300:FF:000429">
    <property type="entry name" value="Preprotein translocase subunit SecA"/>
    <property type="match status" value="1"/>
</dbReference>
<feature type="binding site" evidence="12">
    <location>
        <position position="493"/>
    </location>
    <ligand>
        <name>ATP</name>
        <dbReference type="ChEBI" id="CHEBI:30616"/>
    </ligand>
</feature>
<dbReference type="GO" id="GO:0006605">
    <property type="term" value="P:protein targeting"/>
    <property type="evidence" value="ECO:0007669"/>
    <property type="project" value="UniProtKB-UniRule"/>
</dbReference>
<dbReference type="PANTHER" id="PTHR30612">
    <property type="entry name" value="SECA INNER MEMBRANE COMPONENT OF SEC PROTEIN SECRETION SYSTEM"/>
    <property type="match status" value="1"/>
</dbReference>
<feature type="domain" description="SecA family profile" evidence="16">
    <location>
        <begin position="2"/>
        <end position="571"/>
    </location>
</feature>
<comment type="similarity">
    <text evidence="1 12 13">Belongs to the SecA family.</text>
</comment>
<keyword evidence="6 12" id="KW-0067">ATP-binding</keyword>
<dbReference type="InterPro" id="IPR011115">
    <property type="entry name" value="SecA_DEAD"/>
</dbReference>
<dbReference type="InterPro" id="IPR044722">
    <property type="entry name" value="SecA_SF2_C"/>
</dbReference>
<dbReference type="InterPro" id="IPR000185">
    <property type="entry name" value="SecA"/>
</dbReference>
<dbReference type="CDD" id="cd17928">
    <property type="entry name" value="DEXDc_SecA"/>
    <property type="match status" value="1"/>
</dbReference>
<dbReference type="InterPro" id="IPR020937">
    <property type="entry name" value="SecA_CS"/>
</dbReference>
<dbReference type="InterPro" id="IPR001650">
    <property type="entry name" value="Helicase_C-like"/>
</dbReference>
<dbReference type="PANTHER" id="PTHR30612:SF0">
    <property type="entry name" value="CHLOROPLAST PROTEIN-TRANSPORTING ATPASE"/>
    <property type="match status" value="1"/>
</dbReference>
<dbReference type="HAMAP" id="MF_01382">
    <property type="entry name" value="SecA"/>
    <property type="match status" value="1"/>
</dbReference>
<dbReference type="InterPro" id="IPR011116">
    <property type="entry name" value="SecA_Wing/Scaffold"/>
</dbReference>
<dbReference type="GO" id="GO:0005886">
    <property type="term" value="C:plasma membrane"/>
    <property type="evidence" value="ECO:0007669"/>
    <property type="project" value="UniProtKB-SubCell"/>
</dbReference>
<evidence type="ECO:0000256" key="9">
    <source>
        <dbReference type="ARBA" id="ARBA00023010"/>
    </source>
</evidence>
<evidence type="ECO:0000256" key="5">
    <source>
        <dbReference type="ARBA" id="ARBA00022741"/>
    </source>
</evidence>
<evidence type="ECO:0000256" key="12">
    <source>
        <dbReference type="HAMAP-Rule" id="MF_01382"/>
    </source>
</evidence>
<accession>A0A074M6Z4</accession>
<dbReference type="EMBL" id="JMIR01000032">
    <property type="protein sequence ID" value="KEO81782.1"/>
    <property type="molecule type" value="Genomic_DNA"/>
</dbReference>
<keyword evidence="7 12" id="KW-0653">Protein transport</keyword>
<dbReference type="GO" id="GO:0005524">
    <property type="term" value="F:ATP binding"/>
    <property type="evidence" value="ECO:0007669"/>
    <property type="project" value="UniProtKB-UniRule"/>
</dbReference>
<evidence type="ECO:0000256" key="3">
    <source>
        <dbReference type="ARBA" id="ARBA00022475"/>
    </source>
</evidence>
<keyword evidence="9 12" id="KW-0811">Translocation</keyword>
<dbReference type="Pfam" id="PF07517">
    <property type="entry name" value="SecA_DEAD"/>
    <property type="match status" value="1"/>
</dbReference>
<evidence type="ECO:0000256" key="10">
    <source>
        <dbReference type="ARBA" id="ARBA00023136"/>
    </source>
</evidence>
<dbReference type="FunFam" id="3.40.50.300:FF:000334">
    <property type="entry name" value="Protein translocase subunit SecA"/>
    <property type="match status" value="1"/>
</dbReference>
<dbReference type="Pfam" id="PF07516">
    <property type="entry name" value="SecA_SW"/>
    <property type="match status" value="1"/>
</dbReference>
<dbReference type="NCBIfam" id="NF006630">
    <property type="entry name" value="PRK09200.1"/>
    <property type="match status" value="1"/>
</dbReference>
<gene>
    <name evidence="12 17" type="primary">secA</name>
    <name evidence="17" type="ORF">EL26_19390</name>
</gene>
<evidence type="ECO:0000256" key="2">
    <source>
        <dbReference type="ARBA" id="ARBA00022448"/>
    </source>
</evidence>
<dbReference type="NCBIfam" id="NF009538">
    <property type="entry name" value="PRK12904.1"/>
    <property type="match status" value="1"/>
</dbReference>
<comment type="catalytic activity">
    <reaction evidence="11 12">
        <text>ATP + H2O + cellular proteinSide 1 = ADP + phosphate + cellular proteinSide 2.</text>
        <dbReference type="EC" id="7.4.2.8"/>
    </reaction>
</comment>
<dbReference type="InterPro" id="IPR014018">
    <property type="entry name" value="SecA_motor_DEAD"/>
</dbReference>
<dbReference type="PROSITE" id="PS01312">
    <property type="entry name" value="SECA"/>
    <property type="match status" value="1"/>
</dbReference>
<evidence type="ECO:0000256" key="8">
    <source>
        <dbReference type="ARBA" id="ARBA00022967"/>
    </source>
</evidence>
<evidence type="ECO:0000256" key="11">
    <source>
        <dbReference type="ARBA" id="ARBA00034006"/>
    </source>
</evidence>
<evidence type="ECO:0000256" key="6">
    <source>
        <dbReference type="ARBA" id="ARBA00022840"/>
    </source>
</evidence>
<dbReference type="GO" id="GO:0008564">
    <property type="term" value="F:protein-exporting ATPase activity"/>
    <property type="evidence" value="ECO:0007669"/>
    <property type="project" value="UniProtKB-EC"/>
</dbReference>
<comment type="caution">
    <text evidence="17">The sequence shown here is derived from an EMBL/GenBank/DDBJ whole genome shotgun (WGS) entry which is preliminary data.</text>
</comment>
<dbReference type="PROSITE" id="PS51194">
    <property type="entry name" value="HELICASE_CTER"/>
    <property type="match status" value="1"/>
</dbReference>
<dbReference type="SUPFAM" id="SSF81767">
    <property type="entry name" value="Pre-protein crosslinking domain of SecA"/>
    <property type="match status" value="1"/>
</dbReference>
<dbReference type="Pfam" id="PF21090">
    <property type="entry name" value="P-loop_SecA"/>
    <property type="match status" value="1"/>
</dbReference>
<feature type="binding site" evidence="12">
    <location>
        <begin position="104"/>
        <end position="108"/>
    </location>
    <ligand>
        <name>ATP</name>
        <dbReference type="ChEBI" id="CHEBI:30616"/>
    </ligand>
</feature>
<dbReference type="RefSeq" id="WP_081857324.1">
    <property type="nucleotide sequence ID" value="NZ_JMIR01000032.1"/>
</dbReference>
<keyword evidence="5 12" id="KW-0547">Nucleotide-binding</keyword>
<comment type="function">
    <text evidence="12">Part of the Sec protein translocase complex. Interacts with the SecYEG preprotein conducting channel. Has a central role in coupling the hydrolysis of ATP to the transfer of proteins into and across the cell membrane, serving as an ATP-driven molecular motor driving the stepwise translocation of polypeptide chains across the membrane.</text>
</comment>
<evidence type="ECO:0000259" key="14">
    <source>
        <dbReference type="PROSITE" id="PS51192"/>
    </source>
</evidence>
<evidence type="ECO:0000256" key="7">
    <source>
        <dbReference type="ARBA" id="ARBA00022927"/>
    </source>
</evidence>
<keyword evidence="18" id="KW-1185">Reference proteome</keyword>
<evidence type="ECO:0000256" key="1">
    <source>
        <dbReference type="ARBA" id="ARBA00007650"/>
    </source>
</evidence>
<dbReference type="NCBIfam" id="TIGR00963">
    <property type="entry name" value="secA"/>
    <property type="match status" value="1"/>
</dbReference>
<feature type="domain" description="Helicase ATP-binding" evidence="14">
    <location>
        <begin position="88"/>
        <end position="246"/>
    </location>
</feature>
<dbReference type="Gene3D" id="1.10.3060.10">
    <property type="entry name" value="Helical scaffold and wing domains of SecA"/>
    <property type="match status" value="1"/>
</dbReference>
<evidence type="ECO:0000313" key="17">
    <source>
        <dbReference type="EMBL" id="KEO81782.1"/>
    </source>
</evidence>
<dbReference type="GO" id="GO:0031522">
    <property type="term" value="C:cell envelope Sec protein transport complex"/>
    <property type="evidence" value="ECO:0007669"/>
    <property type="project" value="TreeGrafter"/>
</dbReference>
<dbReference type="SMART" id="SM00958">
    <property type="entry name" value="SecA_PP_bind"/>
    <property type="match status" value="1"/>
</dbReference>
<dbReference type="GO" id="GO:0043952">
    <property type="term" value="P:protein transport by the Sec complex"/>
    <property type="evidence" value="ECO:0007669"/>
    <property type="project" value="TreeGrafter"/>
</dbReference>
<keyword evidence="8 12" id="KW-1278">Translocase</keyword>
<dbReference type="GO" id="GO:0005829">
    <property type="term" value="C:cytosol"/>
    <property type="evidence" value="ECO:0007669"/>
    <property type="project" value="TreeGrafter"/>
</dbReference>
<evidence type="ECO:0000313" key="18">
    <source>
        <dbReference type="Proteomes" id="UP000027931"/>
    </source>
</evidence>
<dbReference type="PRINTS" id="PR00906">
    <property type="entry name" value="SECA"/>
</dbReference>
<dbReference type="PROSITE" id="PS51196">
    <property type="entry name" value="SECA_MOTOR_DEAD"/>
    <property type="match status" value="1"/>
</dbReference>
<evidence type="ECO:0000259" key="16">
    <source>
        <dbReference type="PROSITE" id="PS51196"/>
    </source>
</evidence>
<dbReference type="PROSITE" id="PS51192">
    <property type="entry name" value="HELICASE_ATP_BIND_1"/>
    <property type="match status" value="1"/>
</dbReference>
<name>A0A074M6Z4_9BACL</name>
<keyword evidence="2 12" id="KW-0813">Transport</keyword>
<feature type="domain" description="Helicase C-terminal" evidence="15">
    <location>
        <begin position="411"/>
        <end position="587"/>
    </location>
</feature>
<dbReference type="Gene3D" id="3.40.50.300">
    <property type="entry name" value="P-loop containing nucleotide triphosphate hydrolases"/>
    <property type="match status" value="3"/>
</dbReference>
<feature type="binding site" evidence="12">
    <location>
        <position position="86"/>
    </location>
    <ligand>
        <name>ATP</name>
        <dbReference type="ChEBI" id="CHEBI:30616"/>
    </ligand>
</feature>
<reference evidence="17 18" key="1">
    <citation type="journal article" date="2013" name="Int. J. Syst. Evol. Microbiol.">
        <title>Tumebacillus flagellatus sp. nov., an alpha-amylase/pullulanase-producing bacterium isolated from cassava wastewater.</title>
        <authorList>
            <person name="Wang Q."/>
            <person name="Xie N."/>
            <person name="Qin Y."/>
            <person name="Shen N."/>
            <person name="Zhu J."/>
            <person name="Mi H."/>
            <person name="Huang R."/>
        </authorList>
    </citation>
    <scope>NUCLEOTIDE SEQUENCE [LARGE SCALE GENOMIC DNA]</scope>
    <source>
        <strain evidence="17 18">GST4</strain>
    </source>
</reference>
<dbReference type="Gene3D" id="3.90.1440.10">
    <property type="entry name" value="SecA, preprotein cross-linking domain"/>
    <property type="match status" value="1"/>
</dbReference>
<protein>
    <recommendedName>
        <fullName evidence="12 13">Protein translocase subunit SecA</fullName>
        <ecNumber evidence="12">7.4.2.8</ecNumber>
    </recommendedName>
</protein>
<keyword evidence="4 12" id="KW-0963">Cytoplasm</keyword>
<dbReference type="AlphaFoldDB" id="A0A074M6Z4"/>
<comment type="subcellular location">
    <subcellularLocation>
        <location evidence="12">Cell membrane</location>
        <topology evidence="12">Peripheral membrane protein</topology>
        <orientation evidence="12">Cytoplasmic side</orientation>
    </subcellularLocation>
    <subcellularLocation>
        <location evidence="12">Cytoplasm</location>
    </subcellularLocation>
    <text evidence="12">Distribution is 50-50.</text>
</comment>
<dbReference type="FunFam" id="3.90.1440.10:FF:000001">
    <property type="entry name" value="Preprotein translocase subunit SecA"/>
    <property type="match status" value="1"/>
</dbReference>
<dbReference type="InterPro" id="IPR036670">
    <property type="entry name" value="SecA_X-link_sf"/>
</dbReference>
<dbReference type="STRING" id="1157490.EL26_19390"/>
<dbReference type="InterPro" id="IPR027417">
    <property type="entry name" value="P-loop_NTPase"/>
</dbReference>